<sequence>MRIKKTVSFSVFIFFFLLSFSGSSYAQLTSPHDGIEPSFPWVCFSATNCQSGGIGFEVHQQEDGIFRCDGGCDPLRDNNTGIITITDLADGHSITLECPSCTALIAADGSIRINDGSSGQFWDWVGRIVDIVK</sequence>
<evidence type="ECO:0000313" key="2">
    <source>
        <dbReference type="EMBL" id="WKD51687.1"/>
    </source>
</evidence>
<geneLocation type="plasmid" evidence="2 3">
    <name>unnamed</name>
</geneLocation>
<accession>A0ABY9EG75</accession>
<proteinExistence type="predicted"/>
<keyword evidence="3" id="KW-1185">Reference proteome</keyword>
<evidence type="ECO:0000313" key="3">
    <source>
        <dbReference type="Proteomes" id="UP001321520"/>
    </source>
</evidence>
<keyword evidence="2" id="KW-0614">Plasmid</keyword>
<organism evidence="2 3">
    <name type="scientific">Microbulbifer spongiae</name>
    <dbReference type="NCBI Taxonomy" id="2944933"/>
    <lineage>
        <taxon>Bacteria</taxon>
        <taxon>Pseudomonadati</taxon>
        <taxon>Pseudomonadota</taxon>
        <taxon>Gammaproteobacteria</taxon>
        <taxon>Cellvibrionales</taxon>
        <taxon>Microbulbiferaceae</taxon>
        <taxon>Microbulbifer</taxon>
    </lineage>
</organism>
<protein>
    <submittedName>
        <fullName evidence="2">Uncharacterized protein</fullName>
    </submittedName>
</protein>
<gene>
    <name evidence="2" type="ORF">M8T91_18705</name>
</gene>
<reference evidence="2 3" key="1">
    <citation type="submission" date="2022-05" db="EMBL/GenBank/DDBJ databases">
        <title>Microbulbifer sp. nov., isolated from sponge.</title>
        <authorList>
            <person name="Gao L."/>
        </authorList>
    </citation>
    <scope>NUCLEOTIDE SEQUENCE [LARGE SCALE GENOMIC DNA]</scope>
    <source>
        <strain evidence="2 3">MI-G</strain>
        <plasmid evidence="2 3">unnamed</plasmid>
    </source>
</reference>
<feature type="chain" id="PRO_5046212370" evidence="1">
    <location>
        <begin position="27"/>
        <end position="133"/>
    </location>
</feature>
<dbReference type="EMBL" id="CP098024">
    <property type="protein sequence ID" value="WKD51687.1"/>
    <property type="molecule type" value="Genomic_DNA"/>
</dbReference>
<dbReference type="RefSeq" id="WP_301419246.1">
    <property type="nucleotide sequence ID" value="NZ_CP098024.1"/>
</dbReference>
<evidence type="ECO:0000256" key="1">
    <source>
        <dbReference type="SAM" id="SignalP"/>
    </source>
</evidence>
<feature type="signal peptide" evidence="1">
    <location>
        <begin position="1"/>
        <end position="26"/>
    </location>
</feature>
<keyword evidence="1" id="KW-0732">Signal</keyword>
<dbReference type="Proteomes" id="UP001321520">
    <property type="component" value="Plasmid unnamed"/>
</dbReference>
<name>A0ABY9EG75_9GAMM</name>